<name>A0A1M5GYZ8_9BRAD</name>
<evidence type="ECO:0000313" key="2">
    <source>
        <dbReference type="Proteomes" id="UP000189796"/>
    </source>
</evidence>
<organism evidence="1 2">
    <name type="scientific">Bradyrhizobium erythrophlei</name>
    <dbReference type="NCBI Taxonomy" id="1437360"/>
    <lineage>
        <taxon>Bacteria</taxon>
        <taxon>Pseudomonadati</taxon>
        <taxon>Pseudomonadota</taxon>
        <taxon>Alphaproteobacteria</taxon>
        <taxon>Hyphomicrobiales</taxon>
        <taxon>Nitrobacteraceae</taxon>
        <taxon>Bradyrhizobium</taxon>
    </lineage>
</organism>
<dbReference type="EMBL" id="LT670817">
    <property type="protein sequence ID" value="SHG08950.1"/>
    <property type="molecule type" value="Genomic_DNA"/>
</dbReference>
<gene>
    <name evidence="1" type="ORF">SAMN05443248_0241</name>
</gene>
<sequence length="54" mass="6327">MTDGSRKMVWIYVDTNHYVGHPDHLKVFADPELADEWFKENDPEGVVFGYEVIE</sequence>
<dbReference type="RefSeq" id="WP_154071923.1">
    <property type="nucleotide sequence ID" value="NZ_LT670817.1"/>
</dbReference>
<dbReference type="Proteomes" id="UP000189796">
    <property type="component" value="Chromosome I"/>
</dbReference>
<protein>
    <submittedName>
        <fullName evidence="1">Uncharacterized protein</fullName>
    </submittedName>
</protein>
<proteinExistence type="predicted"/>
<dbReference type="AlphaFoldDB" id="A0A1M5GYZ8"/>
<evidence type="ECO:0000313" key="1">
    <source>
        <dbReference type="EMBL" id="SHG08950.1"/>
    </source>
</evidence>
<dbReference type="OrthoDB" id="8232249at2"/>
<accession>A0A1M5GYZ8</accession>
<reference evidence="1 2" key="1">
    <citation type="submission" date="2016-11" db="EMBL/GenBank/DDBJ databases">
        <authorList>
            <person name="Jaros S."/>
            <person name="Januszkiewicz K."/>
            <person name="Wedrychowicz H."/>
        </authorList>
    </citation>
    <scope>NUCLEOTIDE SEQUENCE [LARGE SCALE GENOMIC DNA]</scope>
    <source>
        <strain evidence="1 2">GAS138</strain>
    </source>
</reference>